<feature type="compositionally biased region" description="Polar residues" evidence="2">
    <location>
        <begin position="20"/>
        <end position="31"/>
    </location>
</feature>
<name>A0A1L9RSL0_ASPWE</name>
<dbReference type="RefSeq" id="XP_040691642.1">
    <property type="nucleotide sequence ID" value="XM_040835154.1"/>
</dbReference>
<dbReference type="EMBL" id="KV878211">
    <property type="protein sequence ID" value="OJJ37966.1"/>
    <property type="molecule type" value="Genomic_DNA"/>
</dbReference>
<keyword evidence="4" id="KW-1185">Reference proteome</keyword>
<evidence type="ECO:0000256" key="2">
    <source>
        <dbReference type="SAM" id="MobiDB-lite"/>
    </source>
</evidence>
<dbReference type="PANTHER" id="PTHR37534:SF2">
    <property type="entry name" value="N-ACETYLTRANSFERASE DOMAIN-CONTAINING PROTEIN"/>
    <property type="match status" value="1"/>
</dbReference>
<evidence type="ECO:0008006" key="5">
    <source>
        <dbReference type="Google" id="ProtNLM"/>
    </source>
</evidence>
<feature type="compositionally biased region" description="Polar residues" evidence="2">
    <location>
        <begin position="1"/>
        <end position="13"/>
    </location>
</feature>
<evidence type="ECO:0000256" key="1">
    <source>
        <dbReference type="ARBA" id="ARBA00023242"/>
    </source>
</evidence>
<dbReference type="GO" id="GO:0005634">
    <property type="term" value="C:nucleus"/>
    <property type="evidence" value="ECO:0007669"/>
    <property type="project" value="TreeGrafter"/>
</dbReference>
<dbReference type="GeneID" id="63751002"/>
<proteinExistence type="predicted"/>
<dbReference type="AlphaFoldDB" id="A0A1L9RSL0"/>
<dbReference type="VEuPathDB" id="FungiDB:ASPWEDRAFT_39673"/>
<dbReference type="OrthoDB" id="407832at2759"/>
<evidence type="ECO:0000313" key="3">
    <source>
        <dbReference type="EMBL" id="OJJ37966.1"/>
    </source>
</evidence>
<dbReference type="GO" id="GO:0003700">
    <property type="term" value="F:DNA-binding transcription factor activity"/>
    <property type="evidence" value="ECO:0007669"/>
    <property type="project" value="TreeGrafter"/>
</dbReference>
<sequence>MNPRVNRNGNRTVSEGDRLPTTNDGQTTSRSLDQEHRNPTPPSSNIAPLVDDRQTRSKYPLGPLHGLSDSYTDDAYLSLEEACLIRHFAENLAPWFEISDRDRHFTLCIPERAMFCPVLRYAVYTASAGHLMRLSHCRGQSVEKIVFDGIPLPGLNFDSAIRYHDICISYLIEISNDPEEEYNEDVLTAATILRFYEQIDAPSTGHSETYLHAIQFIISTQHDESFYAYQTIQGPPRDADVHIAPSISLRHSACLIALRQEIWSAFLFQRPVRLPISPSNDYTSWDPASDFVWTNRIFVWVADLLGFCFGNRTMTPEESLQRWLSLKSVEQRWKAEKPPSFKPIYYRKEDPQSGRYFPGIWHMNECQVAGAQHMALGRILLAVSDPTRVSRLGIGAISRNMSLQEELRGITRELCGLGISNAKCPVAIVTAVVGISVCGEYFTDAGEQEAMVKIMEHLEFEYAWPTAATIRALRSAWMTSL</sequence>
<dbReference type="GO" id="GO:0045944">
    <property type="term" value="P:positive regulation of transcription by RNA polymerase II"/>
    <property type="evidence" value="ECO:0007669"/>
    <property type="project" value="TreeGrafter"/>
</dbReference>
<keyword evidence="1" id="KW-0539">Nucleus</keyword>
<feature type="region of interest" description="Disordered" evidence="2">
    <location>
        <begin position="1"/>
        <end position="52"/>
    </location>
</feature>
<gene>
    <name evidence="3" type="ORF">ASPWEDRAFT_39673</name>
</gene>
<reference evidence="4" key="1">
    <citation type="journal article" date="2017" name="Genome Biol.">
        <title>Comparative genomics reveals high biological diversity and specific adaptations in the industrially and medically important fungal genus Aspergillus.</title>
        <authorList>
            <person name="de Vries R.P."/>
            <person name="Riley R."/>
            <person name="Wiebenga A."/>
            <person name="Aguilar-Osorio G."/>
            <person name="Amillis S."/>
            <person name="Uchima C.A."/>
            <person name="Anderluh G."/>
            <person name="Asadollahi M."/>
            <person name="Askin M."/>
            <person name="Barry K."/>
            <person name="Battaglia E."/>
            <person name="Bayram O."/>
            <person name="Benocci T."/>
            <person name="Braus-Stromeyer S.A."/>
            <person name="Caldana C."/>
            <person name="Canovas D."/>
            <person name="Cerqueira G.C."/>
            <person name="Chen F."/>
            <person name="Chen W."/>
            <person name="Choi C."/>
            <person name="Clum A."/>
            <person name="Dos Santos R.A."/>
            <person name="Damasio A.R."/>
            <person name="Diallinas G."/>
            <person name="Emri T."/>
            <person name="Fekete E."/>
            <person name="Flipphi M."/>
            <person name="Freyberg S."/>
            <person name="Gallo A."/>
            <person name="Gournas C."/>
            <person name="Habgood R."/>
            <person name="Hainaut M."/>
            <person name="Harispe M.L."/>
            <person name="Henrissat B."/>
            <person name="Hilden K.S."/>
            <person name="Hope R."/>
            <person name="Hossain A."/>
            <person name="Karabika E."/>
            <person name="Karaffa L."/>
            <person name="Karanyi Z."/>
            <person name="Krasevec N."/>
            <person name="Kuo A."/>
            <person name="Kusch H."/>
            <person name="LaButti K."/>
            <person name="Lagendijk E.L."/>
            <person name="Lapidus A."/>
            <person name="Levasseur A."/>
            <person name="Lindquist E."/>
            <person name="Lipzen A."/>
            <person name="Logrieco A.F."/>
            <person name="MacCabe A."/>
            <person name="Maekelae M.R."/>
            <person name="Malavazi I."/>
            <person name="Melin P."/>
            <person name="Meyer V."/>
            <person name="Mielnichuk N."/>
            <person name="Miskei M."/>
            <person name="Molnar A.P."/>
            <person name="Mule G."/>
            <person name="Ngan C.Y."/>
            <person name="Orejas M."/>
            <person name="Orosz E."/>
            <person name="Ouedraogo J.P."/>
            <person name="Overkamp K.M."/>
            <person name="Park H.-S."/>
            <person name="Perrone G."/>
            <person name="Piumi F."/>
            <person name="Punt P.J."/>
            <person name="Ram A.F."/>
            <person name="Ramon A."/>
            <person name="Rauscher S."/>
            <person name="Record E."/>
            <person name="Riano-Pachon D.M."/>
            <person name="Robert V."/>
            <person name="Roehrig J."/>
            <person name="Ruller R."/>
            <person name="Salamov A."/>
            <person name="Salih N.S."/>
            <person name="Samson R.A."/>
            <person name="Sandor E."/>
            <person name="Sanguinetti M."/>
            <person name="Schuetze T."/>
            <person name="Sepcic K."/>
            <person name="Shelest E."/>
            <person name="Sherlock G."/>
            <person name="Sophianopoulou V."/>
            <person name="Squina F.M."/>
            <person name="Sun H."/>
            <person name="Susca A."/>
            <person name="Todd R.B."/>
            <person name="Tsang A."/>
            <person name="Unkles S.E."/>
            <person name="van de Wiele N."/>
            <person name="van Rossen-Uffink D."/>
            <person name="Oliveira J.V."/>
            <person name="Vesth T.C."/>
            <person name="Visser J."/>
            <person name="Yu J.-H."/>
            <person name="Zhou M."/>
            <person name="Andersen M.R."/>
            <person name="Archer D.B."/>
            <person name="Baker S.E."/>
            <person name="Benoit I."/>
            <person name="Brakhage A.A."/>
            <person name="Braus G.H."/>
            <person name="Fischer R."/>
            <person name="Frisvad J.C."/>
            <person name="Goldman G.H."/>
            <person name="Houbraken J."/>
            <person name="Oakley B."/>
            <person name="Pocsi I."/>
            <person name="Scazzocchio C."/>
            <person name="Seiboth B."/>
            <person name="vanKuyk P.A."/>
            <person name="Wortman J."/>
            <person name="Dyer P.S."/>
            <person name="Grigoriev I.V."/>
        </authorList>
    </citation>
    <scope>NUCLEOTIDE SEQUENCE [LARGE SCALE GENOMIC DNA]</scope>
    <source>
        <strain evidence="4">DTO 134E9</strain>
    </source>
</reference>
<dbReference type="Proteomes" id="UP000184383">
    <property type="component" value="Unassembled WGS sequence"/>
</dbReference>
<protein>
    <recommendedName>
        <fullName evidence="5">ARCA protein</fullName>
    </recommendedName>
</protein>
<accession>A0A1L9RSL0</accession>
<organism evidence="3 4">
    <name type="scientific">Aspergillus wentii DTO 134E9</name>
    <dbReference type="NCBI Taxonomy" id="1073089"/>
    <lineage>
        <taxon>Eukaryota</taxon>
        <taxon>Fungi</taxon>
        <taxon>Dikarya</taxon>
        <taxon>Ascomycota</taxon>
        <taxon>Pezizomycotina</taxon>
        <taxon>Eurotiomycetes</taxon>
        <taxon>Eurotiomycetidae</taxon>
        <taxon>Eurotiales</taxon>
        <taxon>Aspergillaceae</taxon>
        <taxon>Aspergillus</taxon>
        <taxon>Aspergillus subgen. Cremei</taxon>
    </lineage>
</organism>
<evidence type="ECO:0000313" key="4">
    <source>
        <dbReference type="Proteomes" id="UP000184383"/>
    </source>
</evidence>
<dbReference type="GO" id="GO:0000976">
    <property type="term" value="F:transcription cis-regulatory region binding"/>
    <property type="evidence" value="ECO:0007669"/>
    <property type="project" value="TreeGrafter"/>
</dbReference>
<dbReference type="PANTHER" id="PTHR37534">
    <property type="entry name" value="TRANSCRIPTIONAL ACTIVATOR PROTEIN UGA3"/>
    <property type="match status" value="1"/>
</dbReference>